<proteinExistence type="predicted"/>
<evidence type="ECO:0000313" key="2">
    <source>
        <dbReference type="Proteomes" id="UP001172457"/>
    </source>
</evidence>
<reference evidence="1" key="1">
    <citation type="submission" date="2023-03" db="EMBL/GenBank/DDBJ databases">
        <title>Chromosome-scale reference genome and RAD-based genetic map of yellow starthistle (Centaurea solstitialis) reveal putative structural variation and QTLs associated with invader traits.</title>
        <authorList>
            <person name="Reatini B."/>
            <person name="Cang F.A."/>
            <person name="Jiang Q."/>
            <person name="Mckibben M.T.W."/>
            <person name="Barker M.S."/>
            <person name="Rieseberg L.H."/>
            <person name="Dlugosch K.M."/>
        </authorList>
    </citation>
    <scope>NUCLEOTIDE SEQUENCE</scope>
    <source>
        <strain evidence="1">CAN-66</strain>
        <tissue evidence="1">Leaf</tissue>
    </source>
</reference>
<keyword evidence="2" id="KW-1185">Reference proteome</keyword>
<evidence type="ECO:0000313" key="1">
    <source>
        <dbReference type="EMBL" id="KAJ9535170.1"/>
    </source>
</evidence>
<dbReference type="EMBL" id="JARYMX010000571">
    <property type="protein sequence ID" value="KAJ9535170.1"/>
    <property type="molecule type" value="Genomic_DNA"/>
</dbReference>
<comment type="caution">
    <text evidence="1">The sequence shown here is derived from an EMBL/GenBank/DDBJ whole genome shotgun (WGS) entry which is preliminary data.</text>
</comment>
<sequence length="158" mass="17933">MGFEEIFGDIFLKRLLVGSLCSTGLRPMPRLQHDVKLNPKTLDFAAVVGKGSSDKLSFFPLENLKLHRWFVIPVELPKEVYKKPITLLLWRCANVCFLYGILLKVCLNPNHTNLSTMGEGISRKFQVLLGVPKQMDACQNLTMCDKAWGRARFCKGFD</sequence>
<name>A0AA38S2S8_9ASTR</name>
<dbReference type="Proteomes" id="UP001172457">
    <property type="component" value="Unassembled WGS sequence"/>
</dbReference>
<gene>
    <name evidence="1" type="ORF">OSB04_un001752</name>
</gene>
<dbReference type="AlphaFoldDB" id="A0AA38S2S8"/>
<protein>
    <submittedName>
        <fullName evidence="1">Uncharacterized protein</fullName>
    </submittedName>
</protein>
<accession>A0AA38S2S8</accession>
<organism evidence="1 2">
    <name type="scientific">Centaurea solstitialis</name>
    <name type="common">yellow star-thistle</name>
    <dbReference type="NCBI Taxonomy" id="347529"/>
    <lineage>
        <taxon>Eukaryota</taxon>
        <taxon>Viridiplantae</taxon>
        <taxon>Streptophyta</taxon>
        <taxon>Embryophyta</taxon>
        <taxon>Tracheophyta</taxon>
        <taxon>Spermatophyta</taxon>
        <taxon>Magnoliopsida</taxon>
        <taxon>eudicotyledons</taxon>
        <taxon>Gunneridae</taxon>
        <taxon>Pentapetalae</taxon>
        <taxon>asterids</taxon>
        <taxon>campanulids</taxon>
        <taxon>Asterales</taxon>
        <taxon>Asteraceae</taxon>
        <taxon>Carduoideae</taxon>
        <taxon>Cardueae</taxon>
        <taxon>Centaureinae</taxon>
        <taxon>Centaurea</taxon>
    </lineage>
</organism>